<comment type="similarity">
    <text evidence="3">Belongs to the RBT5 family.</text>
</comment>
<accession>A0ABY0G5Z6</accession>
<feature type="signal peptide" evidence="10">
    <location>
        <begin position="1"/>
        <end position="18"/>
    </location>
</feature>
<sequence length="92" mass="10076">MFFFLIIDLIAAVSQARARVLQIRDLSQCAGLCIESQGETSDCGIEDPNCSCANSHNQSVETCLASQCSESDISQAFDFFNDTCYCMRFLAG</sequence>
<evidence type="ECO:0000313" key="13">
    <source>
        <dbReference type="Proteomes" id="UP000293195"/>
    </source>
</evidence>
<feature type="disulfide bond" evidence="9">
    <location>
        <begin position="43"/>
        <end position="50"/>
    </location>
</feature>
<keyword evidence="9" id="KW-0349">Heme</keyword>
<feature type="chain" id="PRO_5047035436" description="CFEM domain-containing protein" evidence="10">
    <location>
        <begin position="19"/>
        <end position="92"/>
    </location>
</feature>
<evidence type="ECO:0000256" key="9">
    <source>
        <dbReference type="PROSITE-ProRule" id="PRU01356"/>
    </source>
</evidence>
<dbReference type="PROSITE" id="PS52012">
    <property type="entry name" value="CFEM"/>
    <property type="match status" value="1"/>
</dbReference>
<proteinExistence type="inferred from homology"/>
<evidence type="ECO:0000256" key="2">
    <source>
        <dbReference type="ARBA" id="ARBA00004613"/>
    </source>
</evidence>
<keyword evidence="9" id="KW-0408">Iron</keyword>
<comment type="subcellular location">
    <subcellularLocation>
        <location evidence="1">Membrane</location>
        <topology evidence="1">Lipid-anchor</topology>
        <topology evidence="1">GPI-anchor</topology>
    </subcellularLocation>
    <subcellularLocation>
        <location evidence="2">Secreted</location>
    </subcellularLocation>
</comment>
<evidence type="ECO:0000256" key="7">
    <source>
        <dbReference type="ARBA" id="ARBA00023157"/>
    </source>
</evidence>
<evidence type="ECO:0000256" key="3">
    <source>
        <dbReference type="ARBA" id="ARBA00010031"/>
    </source>
</evidence>
<evidence type="ECO:0000256" key="1">
    <source>
        <dbReference type="ARBA" id="ARBA00004589"/>
    </source>
</evidence>
<reference evidence="13" key="1">
    <citation type="journal article" date="2019" name="bioRxiv">
        <title>Genomics, evolutionary history and diagnostics of the Alternaria alternata species group including apple and Asian pear pathotypes.</title>
        <authorList>
            <person name="Armitage A.D."/>
            <person name="Cockerton H.M."/>
            <person name="Sreenivasaprasad S."/>
            <person name="Woodhall J.W."/>
            <person name="Lane C.R."/>
            <person name="Harrison R.J."/>
            <person name="Clarkson J.P."/>
        </authorList>
    </citation>
    <scope>NUCLEOTIDE SEQUENCE [LARGE SCALE GENOMIC DNA]</scope>
    <source>
        <strain evidence="13">FERA 635</strain>
    </source>
</reference>
<organism evidence="12 13">
    <name type="scientific">Alternaria tenuissima</name>
    <dbReference type="NCBI Taxonomy" id="119927"/>
    <lineage>
        <taxon>Eukaryota</taxon>
        <taxon>Fungi</taxon>
        <taxon>Dikarya</taxon>
        <taxon>Ascomycota</taxon>
        <taxon>Pezizomycotina</taxon>
        <taxon>Dothideomycetes</taxon>
        <taxon>Pleosporomycetidae</taxon>
        <taxon>Pleosporales</taxon>
        <taxon>Pleosporineae</taxon>
        <taxon>Pleosporaceae</taxon>
        <taxon>Alternaria</taxon>
        <taxon>Alternaria sect. Alternaria</taxon>
        <taxon>Alternaria alternata complex</taxon>
    </lineage>
</organism>
<evidence type="ECO:0000259" key="11">
    <source>
        <dbReference type="PROSITE" id="PS52012"/>
    </source>
</evidence>
<comment type="caution">
    <text evidence="12">The sequence shown here is derived from an EMBL/GenBank/DDBJ whole genome shotgun (WGS) entry which is preliminary data.</text>
</comment>
<keyword evidence="9" id="KW-0479">Metal-binding</keyword>
<evidence type="ECO:0000256" key="5">
    <source>
        <dbReference type="ARBA" id="ARBA00022622"/>
    </source>
</evidence>
<gene>
    <name evidence="12" type="ORF">AA0119_g8689</name>
</gene>
<keyword evidence="5" id="KW-0325">Glycoprotein</keyword>
<evidence type="ECO:0000256" key="4">
    <source>
        <dbReference type="ARBA" id="ARBA00022525"/>
    </source>
</evidence>
<keyword evidence="5" id="KW-0336">GPI-anchor</keyword>
<protein>
    <recommendedName>
        <fullName evidence="11">CFEM domain-containing protein</fullName>
    </recommendedName>
</protein>
<feature type="binding site" description="axial binding residue" evidence="9">
    <location>
        <position position="47"/>
    </location>
    <ligand>
        <name>heme</name>
        <dbReference type="ChEBI" id="CHEBI:30413"/>
    </ligand>
    <ligandPart>
        <name>Fe</name>
        <dbReference type="ChEBI" id="CHEBI:18248"/>
    </ligandPart>
</feature>
<keyword evidence="13" id="KW-1185">Reference proteome</keyword>
<keyword evidence="4" id="KW-0964">Secreted</keyword>
<keyword evidence="6 10" id="KW-0732">Signal</keyword>
<evidence type="ECO:0000256" key="10">
    <source>
        <dbReference type="SAM" id="SignalP"/>
    </source>
</evidence>
<evidence type="ECO:0000313" key="12">
    <source>
        <dbReference type="EMBL" id="RYN95410.1"/>
    </source>
</evidence>
<dbReference type="Pfam" id="PF05730">
    <property type="entry name" value="CFEM"/>
    <property type="match status" value="1"/>
</dbReference>
<keyword evidence="7 9" id="KW-1015">Disulfide bond</keyword>
<keyword evidence="5" id="KW-0472">Membrane</keyword>
<keyword evidence="8" id="KW-0449">Lipoprotein</keyword>
<evidence type="ECO:0000256" key="6">
    <source>
        <dbReference type="ARBA" id="ARBA00022729"/>
    </source>
</evidence>
<dbReference type="Proteomes" id="UP000293195">
    <property type="component" value="Unassembled WGS sequence"/>
</dbReference>
<dbReference type="EMBL" id="PDXF01000042">
    <property type="protein sequence ID" value="RYN95410.1"/>
    <property type="molecule type" value="Genomic_DNA"/>
</dbReference>
<evidence type="ECO:0000256" key="8">
    <source>
        <dbReference type="ARBA" id="ARBA00023288"/>
    </source>
</evidence>
<comment type="caution">
    <text evidence="9">Lacks conserved residue(s) required for the propagation of feature annotation.</text>
</comment>
<feature type="domain" description="CFEM" evidence="11">
    <location>
        <begin position="1"/>
        <end position="92"/>
    </location>
</feature>
<dbReference type="InterPro" id="IPR008427">
    <property type="entry name" value="Extracellular_membr_CFEM_dom"/>
</dbReference>
<name>A0ABY0G5Z6_9PLEO</name>